<proteinExistence type="predicted"/>
<gene>
    <name evidence="2" type="ORF">FF125_01265</name>
</gene>
<dbReference type="InterPro" id="IPR050789">
    <property type="entry name" value="Diverse_Enzym_Activities"/>
</dbReference>
<dbReference type="InterPro" id="IPR001466">
    <property type="entry name" value="Beta-lactam-related"/>
</dbReference>
<evidence type="ECO:0000313" key="2">
    <source>
        <dbReference type="EMBL" id="QCX37132.1"/>
    </source>
</evidence>
<accession>A0A5B7TRF4</accession>
<dbReference type="GO" id="GO:0016787">
    <property type="term" value="F:hydrolase activity"/>
    <property type="evidence" value="ECO:0007669"/>
    <property type="project" value="UniProtKB-KW"/>
</dbReference>
<dbReference type="Pfam" id="PF00144">
    <property type="entry name" value="Beta-lactamase"/>
    <property type="match status" value="1"/>
</dbReference>
<dbReference type="PANTHER" id="PTHR43283">
    <property type="entry name" value="BETA-LACTAMASE-RELATED"/>
    <property type="match status" value="1"/>
</dbReference>
<name>A0A5B7TRF4_9FLAO</name>
<dbReference type="Proteomes" id="UP000306229">
    <property type="component" value="Chromosome"/>
</dbReference>
<feature type="domain" description="Beta-lactamase-related" evidence="1">
    <location>
        <begin position="161"/>
        <end position="423"/>
    </location>
</feature>
<dbReference type="KEGG" id="fbe:FF125_01265"/>
<sequence length="446" mass="50525">MKKLIKYILLLAVLALVYVVYTNYPRLNMIAGYSAKNMASSVFLADRSFEFTDSIDNSFTPINGAADEINEKEKSATASVYGLLTRKAIYRDGLGAVLVPKGADENEAYLKPRRNRSDSGLAFPFGDQEQKDSIMEKVDYSMLQTAVDRMFSNNDLKQTRSVLVVYKDQIIAEKYANGFDKNSKLSGWSMTKSITATLFGILQKQGKLNVEDKAPVESWKDDERAEITINDLLHMNSGLEWEENYKEISDVTKMLFLTDNMPKIQEDKQLIGKPNETWNYSSGTTNLLSGILRKQFNSHQEYLDFWYAALIDKIGMHSMLVEADMDGNYVGSSYGWANTRDWAKFGLLYLHKGNWNGEQVFDPSWVDYVKTPTNGSDGEYGGHFWLNAGGKYPDVSKEVYSANGFQKQRVFIIPSKDLVIVRMGLTNGEDIVDFNAFLRDIIKSIQ</sequence>
<dbReference type="RefSeq" id="WP_138948083.1">
    <property type="nucleotide sequence ID" value="NZ_CP040749.1"/>
</dbReference>
<dbReference type="AlphaFoldDB" id="A0A5B7TRF4"/>
<dbReference type="EMBL" id="CP040749">
    <property type="protein sequence ID" value="QCX37132.1"/>
    <property type="molecule type" value="Genomic_DNA"/>
</dbReference>
<organism evidence="2 3">
    <name type="scientific">Aureibaculum algae</name>
    <dbReference type="NCBI Taxonomy" id="2584122"/>
    <lineage>
        <taxon>Bacteria</taxon>
        <taxon>Pseudomonadati</taxon>
        <taxon>Bacteroidota</taxon>
        <taxon>Flavobacteriia</taxon>
        <taxon>Flavobacteriales</taxon>
        <taxon>Flavobacteriaceae</taxon>
        <taxon>Aureibaculum</taxon>
    </lineage>
</organism>
<reference evidence="2 3" key="1">
    <citation type="submission" date="2019-05" db="EMBL/GenBank/DDBJ databases">
        <title>Algicella ahnfeltiae gen. nov., sp. nov., a novel marine bacterium of the family Flavobacteriaceae isolated from a red alga.</title>
        <authorList>
            <person name="Nedashkovskaya O.I."/>
            <person name="Kukhlevskiy A.D."/>
            <person name="Kim S.-G."/>
            <person name="Zhukova N.V."/>
            <person name="Mikhailov V.V."/>
        </authorList>
    </citation>
    <scope>NUCLEOTIDE SEQUENCE [LARGE SCALE GENOMIC DNA]</scope>
    <source>
        <strain evidence="2 3">10Alg115</strain>
    </source>
</reference>
<dbReference type="InterPro" id="IPR012338">
    <property type="entry name" value="Beta-lactam/transpept-like"/>
</dbReference>
<dbReference type="Gene3D" id="3.40.710.10">
    <property type="entry name" value="DD-peptidase/beta-lactamase superfamily"/>
    <property type="match status" value="1"/>
</dbReference>
<evidence type="ECO:0000313" key="3">
    <source>
        <dbReference type="Proteomes" id="UP000306229"/>
    </source>
</evidence>
<keyword evidence="2" id="KW-0378">Hydrolase</keyword>
<dbReference type="OrthoDB" id="9773047at2"/>
<evidence type="ECO:0000259" key="1">
    <source>
        <dbReference type="Pfam" id="PF00144"/>
    </source>
</evidence>
<keyword evidence="3" id="KW-1185">Reference proteome</keyword>
<protein>
    <submittedName>
        <fullName evidence="2">Serine hydrolase</fullName>
    </submittedName>
</protein>
<dbReference type="PANTHER" id="PTHR43283:SF7">
    <property type="entry name" value="BETA-LACTAMASE-RELATED DOMAIN-CONTAINING PROTEIN"/>
    <property type="match status" value="1"/>
</dbReference>
<dbReference type="SUPFAM" id="SSF56601">
    <property type="entry name" value="beta-lactamase/transpeptidase-like"/>
    <property type="match status" value="1"/>
</dbReference>